<protein>
    <submittedName>
        <fullName evidence="2">Haloacid dehalogenase-like hydrolase</fullName>
    </submittedName>
</protein>
<dbReference type="EMBL" id="CP036455">
    <property type="protein sequence ID" value="QBI53215.1"/>
    <property type="molecule type" value="Genomic_DNA"/>
</dbReference>
<dbReference type="InterPro" id="IPR023198">
    <property type="entry name" value="PGP-like_dom2"/>
</dbReference>
<reference evidence="2 3" key="1">
    <citation type="submission" date="2019-02" db="EMBL/GenBank/DDBJ databases">
        <authorList>
            <person name="Khodamoradi S."/>
            <person name="Hahnke R.L."/>
            <person name="Kaempfer P."/>
            <person name="Schumann P."/>
            <person name="Rohde M."/>
            <person name="Steinert M."/>
            <person name="Luzhetskyy A."/>
            <person name="Wink J."/>
            <person name="Ruckert C."/>
        </authorList>
    </citation>
    <scope>NUCLEOTIDE SEQUENCE [LARGE SCALE GENOMIC DNA]</scope>
    <source>
        <strain evidence="2 3">M2</strain>
    </source>
</reference>
<gene>
    <name evidence="2" type="ORF">EKD16_07095</name>
</gene>
<keyword evidence="3" id="KW-1185">Reference proteome</keyword>
<dbReference type="SUPFAM" id="SSF56784">
    <property type="entry name" value="HAD-like"/>
    <property type="match status" value="1"/>
</dbReference>
<accession>A0A4P6PYH8</accession>
<dbReference type="Gene3D" id="3.40.50.1000">
    <property type="entry name" value="HAD superfamily/HAD-like"/>
    <property type="match status" value="1"/>
</dbReference>
<name>A0A4P6PYH8_9ACTN</name>
<dbReference type="InterPro" id="IPR051540">
    <property type="entry name" value="S-2-haloacid_dehalogenase"/>
</dbReference>
<dbReference type="Pfam" id="PF00702">
    <property type="entry name" value="Hydrolase"/>
    <property type="match status" value="1"/>
</dbReference>
<dbReference type="InterPro" id="IPR036412">
    <property type="entry name" value="HAD-like_sf"/>
</dbReference>
<sequence length="230" mass="25737">MLRPMNLIFDADDTLWECNVLFEQAIEEFVDYVGHPALSRAQIRAVLTGIERENSARYGYGARVFERSLGDCLARLRPGGRVDDADRAYLHGLCRRIVEGEIILLEGVLETLHALRDRHPLYLLTKGDPEHQQLKIDGSGLASLFDGIGIVPEKEPQAYRDFGRTHGLDPEHTWMIGNSVKSDVLPALEAGMGAVLVPHPATWVLEHAEPPASHDRYREVTPIGRLVEVF</sequence>
<proteinExistence type="predicted"/>
<dbReference type="Proteomes" id="UP000292235">
    <property type="component" value="Chromosome"/>
</dbReference>
<dbReference type="KEGG" id="strr:EKD16_07095"/>
<keyword evidence="1 2" id="KW-0378">Hydrolase</keyword>
<evidence type="ECO:0000313" key="2">
    <source>
        <dbReference type="EMBL" id="QBI53215.1"/>
    </source>
</evidence>
<dbReference type="PANTHER" id="PTHR43316">
    <property type="entry name" value="HYDROLASE, HALOACID DELAHOGENASE-RELATED"/>
    <property type="match status" value="1"/>
</dbReference>
<dbReference type="GO" id="GO:0016787">
    <property type="term" value="F:hydrolase activity"/>
    <property type="evidence" value="ECO:0007669"/>
    <property type="project" value="UniProtKB-KW"/>
</dbReference>
<dbReference type="PANTHER" id="PTHR43316:SF8">
    <property type="entry name" value="HAD FAMILY HYDROLASE"/>
    <property type="match status" value="1"/>
</dbReference>
<dbReference type="Gene3D" id="1.10.150.240">
    <property type="entry name" value="Putative phosphatase, domain 2"/>
    <property type="match status" value="1"/>
</dbReference>
<dbReference type="RefSeq" id="WP_242677272.1">
    <property type="nucleotide sequence ID" value="NZ_CP036455.1"/>
</dbReference>
<dbReference type="SFLD" id="SFLDG01129">
    <property type="entry name" value="C1.5:_HAD__Beta-PGM__Phosphata"/>
    <property type="match status" value="1"/>
</dbReference>
<dbReference type="SFLD" id="SFLDS00003">
    <property type="entry name" value="Haloacid_Dehalogenase"/>
    <property type="match status" value="1"/>
</dbReference>
<organism evidence="2 3">
    <name type="scientific">Streptomonospora litoralis</name>
    <dbReference type="NCBI Taxonomy" id="2498135"/>
    <lineage>
        <taxon>Bacteria</taxon>
        <taxon>Bacillati</taxon>
        <taxon>Actinomycetota</taxon>
        <taxon>Actinomycetes</taxon>
        <taxon>Streptosporangiales</taxon>
        <taxon>Nocardiopsidaceae</taxon>
        <taxon>Streptomonospora</taxon>
    </lineage>
</organism>
<dbReference type="InterPro" id="IPR023214">
    <property type="entry name" value="HAD_sf"/>
</dbReference>
<evidence type="ECO:0000256" key="1">
    <source>
        <dbReference type="ARBA" id="ARBA00022801"/>
    </source>
</evidence>
<dbReference type="AlphaFoldDB" id="A0A4P6PYH8"/>
<evidence type="ECO:0000313" key="3">
    <source>
        <dbReference type="Proteomes" id="UP000292235"/>
    </source>
</evidence>